<reference evidence="2" key="1">
    <citation type="journal article" date="2019" name="Int. J. Syst. Evol. Microbiol.">
        <title>The Global Catalogue of Microorganisms (GCM) 10K type strain sequencing project: providing services to taxonomists for standard genome sequencing and annotation.</title>
        <authorList>
            <consortium name="The Broad Institute Genomics Platform"/>
            <consortium name="The Broad Institute Genome Sequencing Center for Infectious Disease"/>
            <person name="Wu L."/>
            <person name="Ma J."/>
        </authorList>
    </citation>
    <scope>NUCLEOTIDE SEQUENCE [LARGE SCALE GENOMIC DNA]</scope>
    <source>
        <strain evidence="2">CGMCC 1.19062</strain>
    </source>
</reference>
<keyword evidence="2" id="KW-1185">Reference proteome</keyword>
<evidence type="ECO:0000313" key="2">
    <source>
        <dbReference type="Proteomes" id="UP001597295"/>
    </source>
</evidence>
<dbReference type="Gene3D" id="3.40.50.2000">
    <property type="entry name" value="Glycogen Phosphorylase B"/>
    <property type="match status" value="1"/>
</dbReference>
<dbReference type="EMBL" id="JBHUIP010000013">
    <property type="protein sequence ID" value="MFD2264567.1"/>
    <property type="molecule type" value="Genomic_DNA"/>
</dbReference>
<accession>A0ABW5DTW7</accession>
<proteinExistence type="predicted"/>
<gene>
    <name evidence="1" type="ORF">ACFSM5_16800</name>
</gene>
<protein>
    <submittedName>
        <fullName evidence="1">Glycosyltransferase</fullName>
    </submittedName>
</protein>
<name>A0ABW5DTW7_9PROT</name>
<dbReference type="SUPFAM" id="SSF53756">
    <property type="entry name" value="UDP-Glycosyltransferase/glycogen phosphorylase"/>
    <property type="match status" value="1"/>
</dbReference>
<evidence type="ECO:0000313" key="1">
    <source>
        <dbReference type="EMBL" id="MFD2264567.1"/>
    </source>
</evidence>
<organism evidence="1 2">
    <name type="scientific">Lacibacterium aquatile</name>
    <dbReference type="NCBI Taxonomy" id="1168082"/>
    <lineage>
        <taxon>Bacteria</taxon>
        <taxon>Pseudomonadati</taxon>
        <taxon>Pseudomonadota</taxon>
        <taxon>Alphaproteobacteria</taxon>
        <taxon>Rhodospirillales</taxon>
        <taxon>Rhodospirillaceae</taxon>
    </lineage>
</organism>
<comment type="caution">
    <text evidence="1">The sequence shown here is derived from an EMBL/GenBank/DDBJ whole genome shotgun (WGS) entry which is preliminary data.</text>
</comment>
<dbReference type="RefSeq" id="WP_379877658.1">
    <property type="nucleotide sequence ID" value="NZ_JBHUIP010000013.1"/>
</dbReference>
<sequence>MTDAKNTKFKKTILIISPGSDEDGFSSKDIAVKFKDSGYKIFLANRRDQEDKFEYEVFNDCIDLIFFQNKNQSSPESDQDLQHTSLVMKTIFEKVCPDILYTRNAVGLDIGFNIIKDRYHDNPFYWVHEVSSLAQAYTGAYSAEVVDYLIEAEREHINIPDRLMLSDSNLQKDLAKDFGINQRQVSVLRDEADQPIDYSLLIRDIESDLLTGYGPSRGVFQGPAGSAGQPDILARTLRRLGHPAQSLTVARANSLKYQADIVWPAKSIAQQTSQTLWVAHRFDVIHLHARALVRVIPLRDDVREQFLTPSFLDLLIFRMVGNKVAFHFRGSEARINDIFNTLNPFGWNEGDDPSKMTDKSRRLQIEAVSRLADCVFVTDVELGTYVPNADVLQRAIDLDALPTPSPRRRERPKIAHAPTRRGFKGTEVIISAVEALQAKGLQFDFDIIEGVANSEALQRIADADIVIDQLLTGWYGVLAVEAMALGKPVISYIRSDIDDPSIPIVNANPNTLEQQLEKLLVDADLRAEIGARARAYVESYHDANVVARTLLDKIGPIPANTNKIKGEILKSFLKPHLNAAANNMLALRPNIPTGADVIKRLQKLGRPAKPKKLPPPANSRLPKPLAALIRLPLLEWPGAITGFLIKKAIGRR</sequence>
<dbReference type="Proteomes" id="UP001597295">
    <property type="component" value="Unassembled WGS sequence"/>
</dbReference>